<proteinExistence type="predicted"/>
<evidence type="ECO:0000313" key="1">
    <source>
        <dbReference type="EMBL" id="UOR10847.1"/>
    </source>
</evidence>
<dbReference type="RefSeq" id="WP_245030252.1">
    <property type="nucleotide sequence ID" value="NZ_CP095075.1"/>
</dbReference>
<reference evidence="1" key="1">
    <citation type="submission" date="2022-04" db="EMBL/GenBank/DDBJ databases">
        <title>Halobacillus sp. isolated from saltern.</title>
        <authorList>
            <person name="Won M."/>
            <person name="Lee C.-M."/>
            <person name="Woen H.-Y."/>
            <person name="Kwon S.-W."/>
        </authorList>
    </citation>
    <scope>NUCLEOTIDE SEQUENCE</scope>
    <source>
        <strain evidence="1">SSHM10-5</strain>
    </source>
</reference>
<protein>
    <submittedName>
        <fullName evidence="1">Uncharacterized protein</fullName>
    </submittedName>
</protein>
<name>A0ABY4H829_9BACI</name>
<keyword evidence="2" id="KW-1185">Reference proteome</keyword>
<evidence type="ECO:0000313" key="2">
    <source>
        <dbReference type="Proteomes" id="UP000830326"/>
    </source>
</evidence>
<dbReference type="Proteomes" id="UP000830326">
    <property type="component" value="Chromosome"/>
</dbReference>
<gene>
    <name evidence="1" type="ORF">MUO15_14630</name>
</gene>
<organism evidence="1 2">
    <name type="scientific">Halobacillus amylolyticus</name>
    <dbReference type="NCBI Taxonomy" id="2932259"/>
    <lineage>
        <taxon>Bacteria</taxon>
        <taxon>Bacillati</taxon>
        <taxon>Bacillota</taxon>
        <taxon>Bacilli</taxon>
        <taxon>Bacillales</taxon>
        <taxon>Bacillaceae</taxon>
        <taxon>Halobacillus</taxon>
    </lineage>
</organism>
<accession>A0ABY4H829</accession>
<sequence length="104" mass="12235">MKNETYLDFCFIRKETAGEFSKEIRGMFATLFKGQRLHWYLEARVDRGLEIVIAEVKGMSQWTSEREAAEYLDEHACQSFWEMLQGYRFQIYPATEGCATCGQR</sequence>
<dbReference type="EMBL" id="CP095075">
    <property type="protein sequence ID" value="UOR10847.1"/>
    <property type="molecule type" value="Genomic_DNA"/>
</dbReference>